<comment type="subcellular location">
    <subcellularLocation>
        <location evidence="1">Membrane</location>
        <topology evidence="1">Multi-pass membrane protein</topology>
    </subcellularLocation>
</comment>
<dbReference type="InterPro" id="IPR004776">
    <property type="entry name" value="Mem_transp_PIN-like"/>
</dbReference>
<dbReference type="InterPro" id="IPR037368">
    <property type="entry name" value="GPR155_DEP"/>
</dbReference>
<feature type="transmembrane region" description="Helical" evidence="6">
    <location>
        <begin position="663"/>
        <end position="685"/>
    </location>
</feature>
<feature type="transmembrane region" description="Helical" evidence="6">
    <location>
        <begin position="162"/>
        <end position="184"/>
    </location>
</feature>
<evidence type="ECO:0000256" key="4">
    <source>
        <dbReference type="ARBA" id="ARBA00023136"/>
    </source>
</evidence>
<keyword evidence="8" id="KW-1185">Reference proteome</keyword>
<dbReference type="Pfam" id="PF03547">
    <property type="entry name" value="Mem_trans"/>
    <property type="match status" value="1"/>
</dbReference>
<dbReference type="PANTHER" id="PTHR22829:SF5">
    <property type="entry name" value="INTEGRAL MEMBRANE PROTEIN GPR155"/>
    <property type="match status" value="1"/>
</dbReference>
<keyword evidence="3 6" id="KW-1133">Transmembrane helix</keyword>
<evidence type="ECO:0000256" key="6">
    <source>
        <dbReference type="SAM" id="Phobius"/>
    </source>
</evidence>
<dbReference type="Proteomes" id="UP000694865">
    <property type="component" value="Unplaced"/>
</dbReference>
<feature type="domain" description="DEP" evidence="7">
    <location>
        <begin position="796"/>
        <end position="855"/>
    </location>
</feature>
<dbReference type="RefSeq" id="XP_006818529.1">
    <property type="nucleotide sequence ID" value="XM_006818466.1"/>
</dbReference>
<feature type="transmembrane region" description="Helical" evidence="6">
    <location>
        <begin position="482"/>
        <end position="501"/>
    </location>
</feature>
<dbReference type="CDD" id="cd04443">
    <property type="entry name" value="DEP_GPR155"/>
    <property type="match status" value="1"/>
</dbReference>
<dbReference type="PROSITE" id="PS50186">
    <property type="entry name" value="DEP"/>
    <property type="match status" value="1"/>
</dbReference>
<organism evidence="8 9">
    <name type="scientific">Saccoglossus kowalevskii</name>
    <name type="common">Acorn worm</name>
    <dbReference type="NCBI Taxonomy" id="10224"/>
    <lineage>
        <taxon>Eukaryota</taxon>
        <taxon>Metazoa</taxon>
        <taxon>Hemichordata</taxon>
        <taxon>Enteropneusta</taxon>
        <taxon>Harrimaniidae</taxon>
        <taxon>Saccoglossus</taxon>
    </lineage>
</organism>
<proteinExistence type="predicted"/>
<feature type="transmembrane region" description="Helical" evidence="6">
    <location>
        <begin position="216"/>
        <end position="238"/>
    </location>
</feature>
<dbReference type="InterPro" id="IPR036388">
    <property type="entry name" value="WH-like_DNA-bd_sf"/>
</dbReference>
<dbReference type="Pfam" id="PF00610">
    <property type="entry name" value="DEP"/>
    <property type="match status" value="1"/>
</dbReference>
<accession>A0ABM0MET8</accession>
<dbReference type="InterPro" id="IPR051832">
    <property type="entry name" value="mTOR-Rac_regulators"/>
</dbReference>
<feature type="transmembrane region" description="Helical" evidence="6">
    <location>
        <begin position="521"/>
        <end position="542"/>
    </location>
</feature>
<evidence type="ECO:0000313" key="9">
    <source>
        <dbReference type="RefSeq" id="XP_006818529.1"/>
    </source>
</evidence>
<evidence type="ECO:0000256" key="2">
    <source>
        <dbReference type="ARBA" id="ARBA00022692"/>
    </source>
</evidence>
<gene>
    <name evidence="9" type="primary">LOC100372027</name>
</gene>
<feature type="transmembrane region" description="Helical" evidence="6">
    <location>
        <begin position="39"/>
        <end position="57"/>
    </location>
</feature>
<sequence length="860" mass="97599">MVRHVVPKLHELFMNALREHQLITMGASSSSSSVAVENLFPAIIQCFFIIFVGYICGRTRIVSPTESKGIGHYVSYIALPSLLFKAMVELDFSSVNWILWMSILISKSIVFILVFVFTTMLGRPVQLGTAGIYSIFATQSNDFALGYPIIKALYAKTHPEFVNYLYLFAPISLAILNPIGFIFLEIQRSRSMDAEDQQAAWKVAWNVTKRSIANPVLIVVFVGVIFNYIFQGAVPIFIKDILKLLGDSFNATALFYLGLGLVGTSHRQAKFVLVVPAILIAAKSIFLPLLTRAIISGMNAGDTANATEALSTFGFIYGTFPTAPTVYVYATLFNSNQALIATGLLVGTFLSAPLMFISATMEALPVNNPAEYESLVAEASLYISIIGIGCCIWVLGIFLISRRSTWIPHNFTVNLVLAQLVACIGVILYRFCDDRKPWQHYIQFIAFLLGVLGSRCWTSMIALALCLLRCKSMCFVLRYKGFFYVYGWGMTSICVAILLVVSTSQDKIEVDPVFQYGNLQVVMSIVILISNIVIVTASLVILQRNDRFQNNEYLRVSGVDSGIDNDNTVGLMEDEDEEEDQSDSRNRGSGDADILCTENGAVNVVDIENISENTCKHISRCTEHKQRKCRMMLNKYESRANELSMENDEILSALQRHQLVRHIVLLLLLLLSMFIGLFLCMWRLFNDSKSGIYVELEFLDSVFSFGQSFFVLACFGFDTQYVIMPFMKKMSIELDYAIALLKHRWRKFWYGVEHVQLPEKRDLDQETKFTCEQFNMYHKDRCKQELVHDLRYHLRVYKGVFRGSAFVDWLLEVGLAKDRSDAGKYGNRLLLGRVIEHVKQEHHFHDRSYFYRFVKLDEYE</sequence>
<feature type="transmembrane region" description="Helical" evidence="6">
    <location>
        <begin position="315"/>
        <end position="332"/>
    </location>
</feature>
<feature type="transmembrane region" description="Helical" evidence="6">
    <location>
        <begin position="411"/>
        <end position="429"/>
    </location>
</feature>
<keyword evidence="4 6" id="KW-0472">Membrane</keyword>
<evidence type="ECO:0000256" key="5">
    <source>
        <dbReference type="SAM" id="MobiDB-lite"/>
    </source>
</evidence>
<dbReference type="Gene3D" id="1.10.10.10">
    <property type="entry name" value="Winged helix-like DNA-binding domain superfamily/Winged helix DNA-binding domain"/>
    <property type="match status" value="1"/>
</dbReference>
<feature type="transmembrane region" description="Helical" evidence="6">
    <location>
        <begin position="271"/>
        <end position="295"/>
    </location>
</feature>
<feature type="transmembrane region" description="Helical" evidence="6">
    <location>
        <begin position="705"/>
        <end position="723"/>
    </location>
</feature>
<dbReference type="PANTHER" id="PTHR22829">
    <property type="entry name" value="DEP DOMAIN PROTEIN"/>
    <property type="match status" value="1"/>
</dbReference>
<feature type="transmembrane region" description="Helical" evidence="6">
    <location>
        <begin position="244"/>
        <end position="264"/>
    </location>
</feature>
<dbReference type="GeneID" id="100372027"/>
<dbReference type="SMART" id="SM00049">
    <property type="entry name" value="DEP"/>
    <property type="match status" value="1"/>
</dbReference>
<evidence type="ECO:0000256" key="3">
    <source>
        <dbReference type="ARBA" id="ARBA00022989"/>
    </source>
</evidence>
<dbReference type="InterPro" id="IPR000591">
    <property type="entry name" value="DEP_dom"/>
</dbReference>
<name>A0ABM0MET8_SACKO</name>
<feature type="transmembrane region" description="Helical" evidence="6">
    <location>
        <begin position="130"/>
        <end position="150"/>
    </location>
</feature>
<feature type="transmembrane region" description="Helical" evidence="6">
    <location>
        <begin position="339"/>
        <end position="359"/>
    </location>
</feature>
<feature type="transmembrane region" description="Helical" evidence="6">
    <location>
        <begin position="441"/>
        <end position="470"/>
    </location>
</feature>
<feature type="region of interest" description="Disordered" evidence="5">
    <location>
        <begin position="565"/>
        <end position="592"/>
    </location>
</feature>
<feature type="transmembrane region" description="Helical" evidence="6">
    <location>
        <begin position="94"/>
        <end position="118"/>
    </location>
</feature>
<keyword evidence="2 6" id="KW-0812">Transmembrane</keyword>
<reference evidence="9" key="1">
    <citation type="submission" date="2025-08" db="UniProtKB">
        <authorList>
            <consortium name="RefSeq"/>
        </authorList>
    </citation>
    <scope>IDENTIFICATION</scope>
    <source>
        <tissue evidence="9">Testes</tissue>
    </source>
</reference>
<feature type="compositionally biased region" description="Acidic residues" evidence="5">
    <location>
        <begin position="572"/>
        <end position="581"/>
    </location>
</feature>
<protein>
    <submittedName>
        <fullName evidence="9">Integral membrane protein GPR155-like</fullName>
    </submittedName>
</protein>
<evidence type="ECO:0000313" key="8">
    <source>
        <dbReference type="Proteomes" id="UP000694865"/>
    </source>
</evidence>
<feature type="transmembrane region" description="Helical" evidence="6">
    <location>
        <begin position="379"/>
        <end position="399"/>
    </location>
</feature>
<evidence type="ECO:0000256" key="1">
    <source>
        <dbReference type="ARBA" id="ARBA00004141"/>
    </source>
</evidence>
<evidence type="ECO:0000259" key="7">
    <source>
        <dbReference type="PROSITE" id="PS50186"/>
    </source>
</evidence>
<dbReference type="SUPFAM" id="SSF46785">
    <property type="entry name" value="Winged helix' DNA-binding domain"/>
    <property type="match status" value="1"/>
</dbReference>
<feature type="transmembrane region" description="Helical" evidence="6">
    <location>
        <begin position="69"/>
        <end position="88"/>
    </location>
</feature>
<dbReference type="InterPro" id="IPR036390">
    <property type="entry name" value="WH_DNA-bd_sf"/>
</dbReference>